<dbReference type="Gene3D" id="1.20.120.1760">
    <property type="match status" value="1"/>
</dbReference>
<keyword evidence="4 12" id="KW-0808">Transferase</keyword>
<evidence type="ECO:0000256" key="2">
    <source>
        <dbReference type="ARBA" id="ARBA00010441"/>
    </source>
</evidence>
<keyword evidence="10" id="KW-1208">Phospholipid metabolism</keyword>
<dbReference type="GO" id="GO:0008444">
    <property type="term" value="F:CDP-diacylglycerol-glycerol-3-phosphate 3-phosphatidyltransferase activity"/>
    <property type="evidence" value="ECO:0007669"/>
    <property type="project" value="UniProtKB-UniRule"/>
</dbReference>
<comment type="caution">
    <text evidence="14">The sequence shown here is derived from an EMBL/GenBank/DDBJ whole genome shotgun (WGS) entry which is preliminary data.</text>
</comment>
<feature type="transmembrane region" description="Helical" evidence="13">
    <location>
        <begin position="112"/>
        <end position="136"/>
    </location>
</feature>
<organism evidence="14 15">
    <name type="scientific">Candidatus Saganbacteria bacterium CG08_land_8_20_14_0_20_45_16</name>
    <dbReference type="NCBI Taxonomy" id="2014293"/>
    <lineage>
        <taxon>Bacteria</taxon>
        <taxon>Bacillati</taxon>
        <taxon>Saganbacteria</taxon>
    </lineage>
</organism>
<protein>
    <recommendedName>
        <fullName evidence="11">CDP-diacylglycerol--glycerol-3-phosphate 3-phosphatidyltransferase</fullName>
        <ecNumber evidence="11">2.7.8.5</ecNumber>
    </recommendedName>
</protein>
<evidence type="ECO:0000313" key="14">
    <source>
        <dbReference type="EMBL" id="PIS31230.1"/>
    </source>
</evidence>
<evidence type="ECO:0000256" key="12">
    <source>
        <dbReference type="RuleBase" id="RU003750"/>
    </source>
</evidence>
<evidence type="ECO:0000256" key="8">
    <source>
        <dbReference type="ARBA" id="ARBA00023136"/>
    </source>
</evidence>
<evidence type="ECO:0000256" key="4">
    <source>
        <dbReference type="ARBA" id="ARBA00022679"/>
    </source>
</evidence>
<dbReference type="InterPro" id="IPR004570">
    <property type="entry name" value="Phosphatidylglycerol_P_synth"/>
</dbReference>
<dbReference type="GO" id="GO:0016020">
    <property type="term" value="C:membrane"/>
    <property type="evidence" value="ECO:0007669"/>
    <property type="project" value="UniProtKB-SubCell"/>
</dbReference>
<keyword evidence="8 13" id="KW-0472">Membrane</keyword>
<dbReference type="PIRSF" id="PIRSF000847">
    <property type="entry name" value="Phos_ph_gly_syn"/>
    <property type="match status" value="1"/>
</dbReference>
<evidence type="ECO:0000256" key="3">
    <source>
        <dbReference type="ARBA" id="ARBA00022516"/>
    </source>
</evidence>
<comment type="subcellular location">
    <subcellularLocation>
        <location evidence="1">Membrane</location>
        <topology evidence="1">Multi-pass membrane protein</topology>
    </subcellularLocation>
</comment>
<evidence type="ECO:0000256" key="11">
    <source>
        <dbReference type="NCBIfam" id="TIGR00560"/>
    </source>
</evidence>
<keyword evidence="5 13" id="KW-0812">Transmembrane</keyword>
<feature type="transmembrane region" description="Helical" evidence="13">
    <location>
        <begin position="12"/>
        <end position="37"/>
    </location>
</feature>
<gene>
    <name evidence="14" type="primary">pgsA</name>
    <name evidence="14" type="ORF">COT42_01670</name>
</gene>
<dbReference type="PANTHER" id="PTHR14269:SF62">
    <property type="entry name" value="CDP-DIACYLGLYCEROL--GLYCEROL-3-PHOSPHATE 3-PHOSPHATIDYLTRANSFERASE 1, CHLOROPLASTIC"/>
    <property type="match status" value="1"/>
</dbReference>
<evidence type="ECO:0000256" key="9">
    <source>
        <dbReference type="ARBA" id="ARBA00023209"/>
    </source>
</evidence>
<feature type="transmembrane region" description="Helical" evidence="13">
    <location>
        <begin position="68"/>
        <end position="91"/>
    </location>
</feature>
<evidence type="ECO:0000256" key="1">
    <source>
        <dbReference type="ARBA" id="ARBA00004141"/>
    </source>
</evidence>
<proteinExistence type="inferred from homology"/>
<evidence type="ECO:0000256" key="7">
    <source>
        <dbReference type="ARBA" id="ARBA00023098"/>
    </source>
</evidence>
<feature type="transmembrane region" description="Helical" evidence="13">
    <location>
        <begin position="142"/>
        <end position="160"/>
    </location>
</feature>
<dbReference type="PROSITE" id="PS00379">
    <property type="entry name" value="CDP_ALCOHOL_P_TRANSF"/>
    <property type="match status" value="1"/>
</dbReference>
<dbReference type="AlphaFoldDB" id="A0A2H0Y1Q8"/>
<dbReference type="EC" id="2.7.8.5" evidence="11"/>
<dbReference type="Proteomes" id="UP000231343">
    <property type="component" value="Unassembled WGS sequence"/>
</dbReference>
<dbReference type="PANTHER" id="PTHR14269">
    <property type="entry name" value="CDP-DIACYLGLYCEROL--GLYCEROL-3-PHOSPHATE 3-PHOSPHATIDYLTRANSFERASE-RELATED"/>
    <property type="match status" value="1"/>
</dbReference>
<sequence>MTLANYVTFSRIILIPLVVSLLLNGLNGLALIIFLLLSSSDAIDGYLARRFNQVSDLGKFLDPLADKVLVISVLITLVGLGQVSAVPVIIITARELLMQALRIQIASQKQQIIAANFLAKGKTGLQILAIAMLMLSLPLANLALWLAVLLSLISGGNYLWQNKN</sequence>
<reference evidence="14 15" key="1">
    <citation type="submission" date="2017-09" db="EMBL/GenBank/DDBJ databases">
        <title>Depth-based differentiation of microbial function through sediment-hosted aquifers and enrichment of novel symbionts in the deep terrestrial subsurface.</title>
        <authorList>
            <person name="Probst A.J."/>
            <person name="Ladd B."/>
            <person name="Jarett J.K."/>
            <person name="Geller-Mcgrath D.E."/>
            <person name="Sieber C.M."/>
            <person name="Emerson J.B."/>
            <person name="Anantharaman K."/>
            <person name="Thomas B.C."/>
            <person name="Malmstrom R."/>
            <person name="Stieglmeier M."/>
            <person name="Klingl A."/>
            <person name="Woyke T."/>
            <person name="Ryan C.M."/>
            <person name="Banfield J.F."/>
        </authorList>
    </citation>
    <scope>NUCLEOTIDE SEQUENCE [LARGE SCALE GENOMIC DNA]</scope>
    <source>
        <strain evidence="14">CG08_land_8_20_14_0_20_45_16</strain>
    </source>
</reference>
<keyword evidence="9" id="KW-0594">Phospholipid biosynthesis</keyword>
<name>A0A2H0Y1Q8_UNCSA</name>
<comment type="similarity">
    <text evidence="2 12">Belongs to the CDP-alcohol phosphatidyltransferase class-I family.</text>
</comment>
<keyword evidence="6 13" id="KW-1133">Transmembrane helix</keyword>
<keyword evidence="7" id="KW-0443">Lipid metabolism</keyword>
<evidence type="ECO:0000256" key="10">
    <source>
        <dbReference type="ARBA" id="ARBA00023264"/>
    </source>
</evidence>
<dbReference type="InterPro" id="IPR043130">
    <property type="entry name" value="CDP-OH_PTrfase_TM_dom"/>
</dbReference>
<keyword evidence="3" id="KW-0444">Lipid biosynthesis</keyword>
<evidence type="ECO:0000256" key="13">
    <source>
        <dbReference type="SAM" id="Phobius"/>
    </source>
</evidence>
<evidence type="ECO:0000256" key="6">
    <source>
        <dbReference type="ARBA" id="ARBA00022989"/>
    </source>
</evidence>
<dbReference type="InterPro" id="IPR048254">
    <property type="entry name" value="CDP_ALCOHOL_P_TRANSF_CS"/>
</dbReference>
<evidence type="ECO:0000313" key="15">
    <source>
        <dbReference type="Proteomes" id="UP000231343"/>
    </source>
</evidence>
<dbReference type="NCBIfam" id="TIGR00560">
    <property type="entry name" value="pgsA"/>
    <property type="match status" value="1"/>
</dbReference>
<dbReference type="InterPro" id="IPR000462">
    <property type="entry name" value="CDP-OH_P_trans"/>
</dbReference>
<accession>A0A2H0Y1Q8</accession>
<dbReference type="GO" id="GO:0046474">
    <property type="term" value="P:glycerophospholipid biosynthetic process"/>
    <property type="evidence" value="ECO:0007669"/>
    <property type="project" value="TreeGrafter"/>
</dbReference>
<dbReference type="InterPro" id="IPR050324">
    <property type="entry name" value="CDP-alcohol_PTase-I"/>
</dbReference>
<evidence type="ECO:0000256" key="5">
    <source>
        <dbReference type="ARBA" id="ARBA00022692"/>
    </source>
</evidence>
<dbReference type="Pfam" id="PF01066">
    <property type="entry name" value="CDP-OH_P_transf"/>
    <property type="match status" value="1"/>
</dbReference>
<dbReference type="EMBL" id="PEYM01000032">
    <property type="protein sequence ID" value="PIS31230.1"/>
    <property type="molecule type" value="Genomic_DNA"/>
</dbReference>